<evidence type="ECO:0000256" key="6">
    <source>
        <dbReference type="ARBA" id="ARBA00022753"/>
    </source>
</evidence>
<name>A0A8C2P9X4_CAPHI</name>
<dbReference type="InterPro" id="IPR028209">
    <property type="entry name" value="LAMTOR1/MEH1"/>
</dbReference>
<dbReference type="GO" id="GO:0043410">
    <property type="term" value="P:positive regulation of MAPK cascade"/>
    <property type="evidence" value="ECO:0007669"/>
    <property type="project" value="InterPro"/>
</dbReference>
<dbReference type="Pfam" id="PF15454">
    <property type="entry name" value="LAMTOR"/>
    <property type="match status" value="1"/>
</dbReference>
<dbReference type="GO" id="GO:0007040">
    <property type="term" value="P:lysosome organization"/>
    <property type="evidence" value="ECO:0007669"/>
    <property type="project" value="InterPro"/>
</dbReference>
<evidence type="ECO:0000256" key="5">
    <source>
        <dbReference type="ARBA" id="ARBA00022707"/>
    </source>
</evidence>
<evidence type="ECO:0000256" key="3">
    <source>
        <dbReference type="ARBA" id="ARBA00010861"/>
    </source>
</evidence>
<evidence type="ECO:0000256" key="12">
    <source>
        <dbReference type="SAM" id="MobiDB-lite"/>
    </source>
</evidence>
<organism evidence="13">
    <name type="scientific">Capra hircus</name>
    <name type="common">Goat</name>
    <dbReference type="NCBI Taxonomy" id="9925"/>
    <lineage>
        <taxon>Eukaryota</taxon>
        <taxon>Metazoa</taxon>
        <taxon>Chordata</taxon>
        <taxon>Craniata</taxon>
        <taxon>Vertebrata</taxon>
        <taxon>Euteleostomi</taxon>
        <taxon>Mammalia</taxon>
        <taxon>Eutheria</taxon>
        <taxon>Laurasiatheria</taxon>
        <taxon>Artiodactyla</taxon>
        <taxon>Ruminantia</taxon>
        <taxon>Pecora</taxon>
        <taxon>Bovidae</taxon>
        <taxon>Caprinae</taxon>
        <taxon>Capra</taxon>
    </lineage>
</organism>
<dbReference type="GO" id="GO:0071986">
    <property type="term" value="C:Ragulator complex"/>
    <property type="evidence" value="ECO:0007669"/>
    <property type="project" value="InterPro"/>
</dbReference>
<evidence type="ECO:0000256" key="4">
    <source>
        <dbReference type="ARBA" id="ARBA00016099"/>
    </source>
</evidence>
<keyword evidence="10" id="KW-0449">Lipoprotein</keyword>
<evidence type="ECO:0000256" key="10">
    <source>
        <dbReference type="ARBA" id="ARBA00023288"/>
    </source>
</evidence>
<dbReference type="GO" id="GO:0016197">
    <property type="term" value="P:endosomal transport"/>
    <property type="evidence" value="ECO:0007669"/>
    <property type="project" value="InterPro"/>
</dbReference>
<feature type="region of interest" description="Disordered" evidence="12">
    <location>
        <begin position="1"/>
        <end position="47"/>
    </location>
</feature>
<dbReference type="GO" id="GO:0005085">
    <property type="term" value="F:guanyl-nucleotide exchange factor activity"/>
    <property type="evidence" value="ECO:0007669"/>
    <property type="project" value="TreeGrafter"/>
</dbReference>
<reference evidence="13" key="2">
    <citation type="submission" date="2025-08" db="UniProtKB">
        <authorList>
            <consortium name="Ensembl"/>
        </authorList>
    </citation>
    <scope>IDENTIFICATION</scope>
</reference>
<dbReference type="GO" id="GO:0060090">
    <property type="term" value="F:molecular adaptor activity"/>
    <property type="evidence" value="ECO:0007669"/>
    <property type="project" value="TreeGrafter"/>
</dbReference>
<evidence type="ECO:0000256" key="9">
    <source>
        <dbReference type="ARBA" id="ARBA00023228"/>
    </source>
</evidence>
<dbReference type="GO" id="GO:0005765">
    <property type="term" value="C:lysosomal membrane"/>
    <property type="evidence" value="ECO:0007669"/>
    <property type="project" value="UniProtKB-SubCell"/>
</dbReference>
<keyword evidence="7" id="KW-0472">Membrane</keyword>
<evidence type="ECO:0000256" key="8">
    <source>
        <dbReference type="ARBA" id="ARBA00023139"/>
    </source>
</evidence>
<evidence type="ECO:0000256" key="11">
    <source>
        <dbReference type="ARBA" id="ARBA00032695"/>
    </source>
</evidence>
<evidence type="ECO:0000256" key="1">
    <source>
        <dbReference type="ARBA" id="ARBA00004122"/>
    </source>
</evidence>
<reference evidence="13" key="1">
    <citation type="submission" date="2019-03" db="EMBL/GenBank/DDBJ databases">
        <title>Genome sequencing and reference-guided assembly of Black Bengal Goat (Capra hircus).</title>
        <authorList>
            <person name="Siddiki A.Z."/>
            <person name="Baten A."/>
            <person name="Billah M."/>
            <person name="Alam M.A.U."/>
            <person name="Shawrob K.S.M."/>
            <person name="Saha S."/>
            <person name="Chowdhury M."/>
            <person name="Rahman A.H."/>
            <person name="Stear M."/>
            <person name="Miah G."/>
            <person name="Das G.B."/>
            <person name="Hossain M.M."/>
            <person name="Kumkum M."/>
            <person name="Islam M.S."/>
            <person name="Mollah A.M."/>
            <person name="Ahsan A."/>
            <person name="Tusar F."/>
            <person name="Khan M.K.I."/>
        </authorList>
    </citation>
    <scope>NUCLEOTIDE SEQUENCE [LARGE SCALE GENOMIC DNA]</scope>
</reference>
<dbReference type="GO" id="GO:0032008">
    <property type="term" value="P:positive regulation of TOR signaling"/>
    <property type="evidence" value="ECO:0007669"/>
    <property type="project" value="InterPro"/>
</dbReference>
<dbReference type="GO" id="GO:0071230">
    <property type="term" value="P:cellular response to amino acid stimulus"/>
    <property type="evidence" value="ECO:0007669"/>
    <property type="project" value="InterPro"/>
</dbReference>
<evidence type="ECO:0000256" key="2">
    <source>
        <dbReference type="ARBA" id="ARBA00004577"/>
    </source>
</evidence>
<dbReference type="Ensembl" id="ENSCHIT00010019379.1">
    <property type="protein sequence ID" value="ENSCHIP00010013747.1"/>
    <property type="gene ID" value="ENSCHIG00010010066.1"/>
</dbReference>
<sequence length="222" mass="23199">MGCCYSSENEDSDQDREERKLLLDPSSPPTKALNGAEPNYHSLPSARTDEQALLSSILAKTARWASQDRAWDSTPPCMLKTGMGGQTQGAGDRSVGRGTPGPSCPPVGRQGHDCQIALELSPGRESVRPSRKHRSRPFSSFPKATSSTCLLQTPRAWSSTSTWTGRGSTGALPAACSLRLLGPPSSSLCSSCGALAPVQAPGLGAAQEGGHKSLGCLSRCSC</sequence>
<evidence type="ECO:0000313" key="13">
    <source>
        <dbReference type="Ensembl" id="ENSCHIP00010013747.1"/>
    </source>
</evidence>
<dbReference type="GO" id="GO:0001919">
    <property type="term" value="P:regulation of receptor recycling"/>
    <property type="evidence" value="ECO:0007669"/>
    <property type="project" value="InterPro"/>
</dbReference>
<keyword evidence="5" id="KW-0519">Myristate</keyword>
<dbReference type="PANTHER" id="PTHR13401:SF2">
    <property type="entry name" value="RAGULATOR COMPLEX PROTEIN LAMTOR1"/>
    <property type="match status" value="1"/>
</dbReference>
<proteinExistence type="inferred from homology"/>
<protein>
    <recommendedName>
        <fullName evidence="4">Ragulator complex protein LAMTOR1</fullName>
    </recommendedName>
    <alternativeName>
        <fullName evidence="11">Late endosomal/lysosomal adaptor and MAPK and MTOR activator 1</fullName>
    </alternativeName>
</protein>
<dbReference type="AlphaFoldDB" id="A0A8C2P9X4"/>
<keyword evidence="9" id="KW-0458">Lysosome</keyword>
<dbReference type="GO" id="GO:0031902">
    <property type="term" value="C:late endosome membrane"/>
    <property type="evidence" value="ECO:0007669"/>
    <property type="project" value="UniProtKB-SubCell"/>
</dbReference>
<comment type="subcellular location">
    <subcellularLocation>
        <location evidence="2">Late endosome membrane</location>
        <topology evidence="2">Lipid-anchor</topology>
        <orientation evidence="2">Cytoplasmic side</orientation>
    </subcellularLocation>
    <subcellularLocation>
        <location evidence="1">Lysosome membrane</location>
        <topology evidence="1">Lipid-anchor</topology>
        <orientation evidence="1">Cytoplasmic side</orientation>
    </subcellularLocation>
</comment>
<keyword evidence="6" id="KW-0967">Endosome</keyword>
<dbReference type="GO" id="GO:0045121">
    <property type="term" value="C:membrane raft"/>
    <property type="evidence" value="ECO:0007669"/>
    <property type="project" value="InterPro"/>
</dbReference>
<dbReference type="GO" id="GO:0042632">
    <property type="term" value="P:cholesterol homeostasis"/>
    <property type="evidence" value="ECO:0007669"/>
    <property type="project" value="InterPro"/>
</dbReference>
<keyword evidence="8" id="KW-0564">Palmitate</keyword>
<gene>
    <name evidence="13" type="primary">LAMTOR1</name>
</gene>
<evidence type="ECO:0000256" key="7">
    <source>
        <dbReference type="ARBA" id="ARBA00023136"/>
    </source>
</evidence>
<comment type="similarity">
    <text evidence="3">Belongs to the LAMTOR1 family.</text>
</comment>
<accession>A0A8C2P9X4</accession>
<feature type="region of interest" description="Disordered" evidence="12">
    <location>
        <begin position="82"/>
        <end position="109"/>
    </location>
</feature>
<dbReference type="PANTHER" id="PTHR13401">
    <property type="entry name" value="RAGULATOR COMPLEX PROTEIN LAMTOR1"/>
    <property type="match status" value="1"/>
</dbReference>